<organism evidence="1 6">
    <name type="scientific">Vibrio alginolyticus</name>
    <dbReference type="NCBI Taxonomy" id="663"/>
    <lineage>
        <taxon>Bacteria</taxon>
        <taxon>Pseudomonadati</taxon>
        <taxon>Pseudomonadota</taxon>
        <taxon>Gammaproteobacteria</taxon>
        <taxon>Vibrionales</taxon>
        <taxon>Vibrionaceae</taxon>
        <taxon>Vibrio</taxon>
    </lineage>
</organism>
<protein>
    <submittedName>
        <fullName evidence="1">Threonine transporter RhtB</fullName>
    </submittedName>
</protein>
<dbReference type="EMBL" id="VTYF01000001">
    <property type="protein sequence ID" value="NOI07662.1"/>
    <property type="molecule type" value="Genomic_DNA"/>
</dbReference>
<evidence type="ECO:0000313" key="1">
    <source>
        <dbReference type="EMBL" id="EGQ9137722.1"/>
    </source>
</evidence>
<dbReference type="EMBL" id="AAXMUW010000071">
    <property type="protein sequence ID" value="EGQ9137722.1"/>
    <property type="molecule type" value="Genomic_DNA"/>
</dbReference>
<evidence type="ECO:0000313" key="5">
    <source>
        <dbReference type="Proteomes" id="UP000532247"/>
    </source>
</evidence>
<name>A0A0H0YIN4_VIBAL</name>
<comment type="caution">
    <text evidence="1">The sequence shown here is derived from an EMBL/GenBank/DDBJ whole genome shotgun (WGS) entry which is preliminary data.</text>
</comment>
<reference evidence="2 5" key="2">
    <citation type="submission" date="2019-09" db="EMBL/GenBank/DDBJ databases">
        <title>Draft genome sequencing and comparative genomics of hatchery-associated Vibrios.</title>
        <authorList>
            <person name="Kehlet-Delgado H."/>
            <person name="Mueller R.S."/>
        </authorList>
    </citation>
    <scope>NUCLEOTIDE SEQUENCE [LARGE SCALE GENOMIC DNA]</scope>
    <source>
        <strain evidence="2 5">081416A</strain>
    </source>
</reference>
<proteinExistence type="predicted"/>
<reference evidence="1" key="3">
    <citation type="submission" date="2019-11" db="EMBL/GenBank/DDBJ databases">
        <authorList>
            <consortium name="PulseNet: The National Subtyping Network for Foodborne Disease Surveillance"/>
            <person name="Tarr C.L."/>
            <person name="Trees E."/>
            <person name="Katz L.S."/>
            <person name="Carleton-Romer H.A."/>
            <person name="Stroika S."/>
            <person name="Kucerova Z."/>
            <person name="Roache K.F."/>
            <person name="Sabol A.L."/>
            <person name="Besser J."/>
            <person name="Gerner-Smidt P."/>
        </authorList>
    </citation>
    <scope>NUCLEOTIDE SEQUENCE</scope>
    <source>
        <strain evidence="1">PNUSAV001129</strain>
    </source>
</reference>
<dbReference type="RefSeq" id="WP_005385713.1">
    <property type="nucleotide sequence ID" value="NZ_BTGI01000006.1"/>
</dbReference>
<dbReference type="eggNOG" id="ENOG5031VUC">
    <property type="taxonomic scope" value="Bacteria"/>
</dbReference>
<evidence type="ECO:0000313" key="2">
    <source>
        <dbReference type="EMBL" id="NOI07662.1"/>
    </source>
</evidence>
<dbReference type="Proteomes" id="UP000054316">
    <property type="component" value="Unassembled WGS sequence"/>
</dbReference>
<dbReference type="EMBL" id="LOSN02000001">
    <property type="protein sequence ID" value="PNP26745.1"/>
    <property type="molecule type" value="Genomic_DNA"/>
</dbReference>
<reference evidence="3 4" key="1">
    <citation type="submission" date="2017-12" db="EMBL/GenBank/DDBJ databases">
        <title>FDA dAtabase for Regulatory Grade micrObial Sequences (FDA-ARGOS): Supporting development and validation of Infectious Disease Dx tests.</title>
        <authorList>
            <person name="Hoffmann M."/>
            <person name="Allard M."/>
            <person name="Evans P."/>
            <person name="Brown E."/>
            <person name="Tallon L.J."/>
            <person name="Sadzewicz L."/>
            <person name="Sengamalay N."/>
            <person name="Ott S."/>
            <person name="Godinez A."/>
            <person name="Nagaraj S."/>
            <person name="Vavikolanu K."/>
            <person name="Aluvathingal J."/>
            <person name="Nadendla S."/>
            <person name="Hobson J."/>
            <person name="Sichtig H."/>
        </authorList>
    </citation>
    <scope>NUCLEOTIDE SEQUENCE [LARGE SCALE GENOMIC DNA]</scope>
    <source>
        <strain evidence="4">ATCC 17749</strain>
        <strain evidence="3">FDAARGOS_97</strain>
    </source>
</reference>
<accession>A0A0H0YIN4</accession>
<dbReference type="STRING" id="663.BAU10_06465"/>
<sequence length="188" mass="22058">MRNIYRLLILLAVFIVGIGAAVAWHTWPQVQFAQRGMIWSWHWGYFEPFANGIQQTRTQDTKQLLLRRVYLHDAIVVFVSTTMDNKFEVDVVKEQTCEPKTTTWASVSVNHQRVRHVPMVCDAFGQGYFYRYIGKHLESIEVGVGDSFVTEAFLDWPLSELKADQFKQKNAKFFEERGENVEHQWLRD</sequence>
<dbReference type="AlphaFoldDB" id="A0A0H0YIN4"/>
<gene>
    <name evidence="3" type="ORF">AL553_009920</name>
    <name evidence="2" type="ORF">F0254_02130</name>
    <name evidence="1" type="ORF">GHY86_21605</name>
</gene>
<dbReference type="OrthoDB" id="5872968at2"/>
<evidence type="ECO:0000313" key="3">
    <source>
        <dbReference type="EMBL" id="PNP26745.1"/>
    </source>
</evidence>
<keyword evidence="4" id="KW-1185">Reference proteome</keyword>
<dbReference type="Proteomes" id="UP000532247">
    <property type="component" value="Unassembled WGS sequence"/>
</dbReference>
<dbReference type="Proteomes" id="UP000714625">
    <property type="component" value="Unassembled WGS sequence"/>
</dbReference>
<evidence type="ECO:0000313" key="4">
    <source>
        <dbReference type="Proteomes" id="UP000054316"/>
    </source>
</evidence>
<evidence type="ECO:0000313" key="6">
    <source>
        <dbReference type="Proteomes" id="UP000714625"/>
    </source>
</evidence>